<name>A0ABR0I170_9PEZI</name>
<sequence length="59" mass="6717">MQKLLQPYLLDPQRDILDPTLEKLFKNSALQVELRTDQLLLRSRLLDNVADLAAPSAIT</sequence>
<protein>
    <submittedName>
        <fullName evidence="1">Uncharacterized protein</fullName>
    </submittedName>
</protein>
<organism evidence="1 2">
    <name type="scientific">Podospora pseudopauciseta</name>
    <dbReference type="NCBI Taxonomy" id="2093780"/>
    <lineage>
        <taxon>Eukaryota</taxon>
        <taxon>Fungi</taxon>
        <taxon>Dikarya</taxon>
        <taxon>Ascomycota</taxon>
        <taxon>Pezizomycotina</taxon>
        <taxon>Sordariomycetes</taxon>
        <taxon>Sordariomycetidae</taxon>
        <taxon>Sordariales</taxon>
        <taxon>Podosporaceae</taxon>
        <taxon>Podospora</taxon>
    </lineage>
</organism>
<evidence type="ECO:0000313" key="2">
    <source>
        <dbReference type="Proteomes" id="UP001326199"/>
    </source>
</evidence>
<keyword evidence="2" id="KW-1185">Reference proteome</keyword>
<proteinExistence type="predicted"/>
<dbReference type="Proteomes" id="UP001326199">
    <property type="component" value="Unassembled WGS sequence"/>
</dbReference>
<accession>A0ABR0I170</accession>
<dbReference type="GeneID" id="87925316"/>
<gene>
    <name evidence="1" type="ORF">QC763_0018960</name>
</gene>
<evidence type="ECO:0000313" key="1">
    <source>
        <dbReference type="EMBL" id="KAK4673917.1"/>
    </source>
</evidence>
<comment type="caution">
    <text evidence="1">The sequence shown here is derived from an EMBL/GenBank/DDBJ whole genome shotgun (WGS) entry which is preliminary data.</text>
</comment>
<dbReference type="EMBL" id="JAFFHB010000001">
    <property type="protein sequence ID" value="KAK4673917.1"/>
    <property type="molecule type" value="Genomic_DNA"/>
</dbReference>
<dbReference type="RefSeq" id="XP_062771239.1">
    <property type="nucleotide sequence ID" value="XM_062905366.1"/>
</dbReference>
<reference evidence="1 2" key="1">
    <citation type="journal article" date="2023" name="bioRxiv">
        <title>High-quality genome assemblies of four members of thePodospora anserinaspecies complex.</title>
        <authorList>
            <person name="Ament-Velasquez S.L."/>
            <person name="Vogan A.A."/>
            <person name="Wallerman O."/>
            <person name="Hartmann F."/>
            <person name="Gautier V."/>
            <person name="Silar P."/>
            <person name="Giraud T."/>
            <person name="Johannesson H."/>
        </authorList>
    </citation>
    <scope>NUCLEOTIDE SEQUENCE [LARGE SCALE GENOMIC DNA]</scope>
    <source>
        <strain evidence="1 2">CBS 411.78</strain>
    </source>
</reference>